<feature type="transmembrane region" description="Helical" evidence="1">
    <location>
        <begin position="61"/>
        <end position="80"/>
    </location>
</feature>
<evidence type="ECO:0000313" key="3">
    <source>
        <dbReference type="EMBL" id="XDS49242.1"/>
    </source>
</evidence>
<protein>
    <submittedName>
        <fullName evidence="4">Uncharacterized protein</fullName>
    </submittedName>
</protein>
<sequence length="101" mass="10540">MDTVFANIGQWFWTLIGDTYASLASLTITALLGLLAVSWIVAIVFRVFARGSGNVMRMVSAILVAIASLLSVIVVVGIVANLTSGAANDFTAFTGSLTDSL</sequence>
<evidence type="ECO:0000313" key="2">
    <source>
        <dbReference type="EMBL" id="XDS45976.1"/>
    </source>
</evidence>
<accession>A0AB39UN54</accession>
<reference evidence="4" key="1">
    <citation type="submission" date="2023-07" db="EMBL/GenBank/DDBJ databases">
        <title>Bifidobacterium aquikefiriaerophilum sp. nov. and Bifidobacterium eccum sp. nov., isolated from water kefir.</title>
        <authorList>
            <person name="Breselge S."/>
            <person name="Bellassi P."/>
            <person name="Barcenilla C."/>
            <person name="Alvarez-Ordonez A."/>
            <person name="Morelli L."/>
            <person name="Cotter P.D."/>
        </authorList>
    </citation>
    <scope>NUCLEOTIDE SEQUENCE</scope>
    <source>
        <strain evidence="4">WK012_4_13</strain>
        <strain evidence="3">WK013_4_14</strain>
        <strain evidence="2">WK048_4_13</strain>
    </source>
</reference>
<keyword evidence="1" id="KW-0472">Membrane</keyword>
<dbReference type="RefSeq" id="WP_369341430.1">
    <property type="nucleotide sequence ID" value="NZ_CP129675.1"/>
</dbReference>
<keyword evidence="1" id="KW-0812">Transmembrane</keyword>
<dbReference type="EMBL" id="CP129675">
    <property type="protein sequence ID" value="XDS45976.1"/>
    <property type="molecule type" value="Genomic_DNA"/>
</dbReference>
<keyword evidence="1" id="KW-1133">Transmembrane helix</keyword>
<proteinExistence type="predicted"/>
<organism evidence="4">
    <name type="scientific">Bifidobacterium fermentum</name>
    <dbReference type="NCBI Taxonomy" id="3059035"/>
    <lineage>
        <taxon>Bacteria</taxon>
        <taxon>Bacillati</taxon>
        <taxon>Actinomycetota</taxon>
        <taxon>Actinomycetes</taxon>
        <taxon>Bifidobacteriales</taxon>
        <taxon>Bifidobacteriaceae</taxon>
        <taxon>Bifidobacterium</taxon>
    </lineage>
</organism>
<dbReference type="EMBL" id="CP129683">
    <property type="protein sequence ID" value="XDS50466.1"/>
    <property type="molecule type" value="Genomic_DNA"/>
</dbReference>
<evidence type="ECO:0000313" key="4">
    <source>
        <dbReference type="EMBL" id="XDS50466.1"/>
    </source>
</evidence>
<gene>
    <name evidence="4" type="ORF">QN062_08795</name>
    <name evidence="3" type="ORF">QN216_02985</name>
    <name evidence="2" type="ORF">QN217_07460</name>
</gene>
<dbReference type="EMBL" id="CP129682">
    <property type="protein sequence ID" value="XDS49242.1"/>
    <property type="molecule type" value="Genomic_DNA"/>
</dbReference>
<dbReference type="AlphaFoldDB" id="A0AB39UN54"/>
<dbReference type="KEGG" id="bfk:QN062_08795"/>
<feature type="transmembrane region" description="Helical" evidence="1">
    <location>
        <begin position="20"/>
        <end position="49"/>
    </location>
</feature>
<evidence type="ECO:0000256" key="1">
    <source>
        <dbReference type="SAM" id="Phobius"/>
    </source>
</evidence>
<name>A0AB39UN54_9BIFI</name>